<keyword evidence="1" id="KW-1133">Transmembrane helix</keyword>
<evidence type="ECO:0000313" key="3">
    <source>
        <dbReference type="Proteomes" id="UP000032180"/>
    </source>
</evidence>
<accession>A0A0D9UZ06</accession>
<feature type="transmembrane region" description="Helical" evidence="1">
    <location>
        <begin position="314"/>
        <end position="335"/>
    </location>
</feature>
<dbReference type="EnsemblPlants" id="LPERR01G08770.1">
    <property type="protein sequence ID" value="LPERR01G08770.1"/>
    <property type="gene ID" value="LPERR01G08770"/>
</dbReference>
<dbReference type="eggNOG" id="ENOG502R6VV">
    <property type="taxonomic scope" value="Eukaryota"/>
</dbReference>
<keyword evidence="1" id="KW-0472">Membrane</keyword>
<reference evidence="2" key="3">
    <citation type="submission" date="2015-04" db="UniProtKB">
        <authorList>
            <consortium name="EnsemblPlants"/>
        </authorList>
    </citation>
    <scope>IDENTIFICATION</scope>
</reference>
<reference evidence="2 3" key="1">
    <citation type="submission" date="2012-08" db="EMBL/GenBank/DDBJ databases">
        <title>Oryza genome evolution.</title>
        <authorList>
            <person name="Wing R.A."/>
        </authorList>
    </citation>
    <scope>NUCLEOTIDE SEQUENCE</scope>
</reference>
<organism evidence="2 3">
    <name type="scientific">Leersia perrieri</name>
    <dbReference type="NCBI Taxonomy" id="77586"/>
    <lineage>
        <taxon>Eukaryota</taxon>
        <taxon>Viridiplantae</taxon>
        <taxon>Streptophyta</taxon>
        <taxon>Embryophyta</taxon>
        <taxon>Tracheophyta</taxon>
        <taxon>Spermatophyta</taxon>
        <taxon>Magnoliopsida</taxon>
        <taxon>Liliopsida</taxon>
        <taxon>Poales</taxon>
        <taxon>Poaceae</taxon>
        <taxon>BOP clade</taxon>
        <taxon>Oryzoideae</taxon>
        <taxon>Oryzeae</taxon>
        <taxon>Oryzinae</taxon>
        <taxon>Leersia</taxon>
    </lineage>
</organism>
<feature type="transmembrane region" description="Helical" evidence="1">
    <location>
        <begin position="189"/>
        <end position="207"/>
    </location>
</feature>
<reference evidence="3" key="2">
    <citation type="submission" date="2013-12" db="EMBL/GenBank/DDBJ databases">
        <authorList>
            <person name="Yu Y."/>
            <person name="Lee S."/>
            <person name="de Baynast K."/>
            <person name="Wissotski M."/>
            <person name="Liu L."/>
            <person name="Talag J."/>
            <person name="Goicoechea J."/>
            <person name="Angelova A."/>
            <person name="Jetty R."/>
            <person name="Kudrna D."/>
            <person name="Golser W."/>
            <person name="Rivera L."/>
            <person name="Zhang J."/>
            <person name="Wing R."/>
        </authorList>
    </citation>
    <scope>NUCLEOTIDE SEQUENCE</scope>
</reference>
<protein>
    <submittedName>
        <fullName evidence="2">Uncharacterized protein</fullName>
    </submittedName>
</protein>
<feature type="transmembrane region" description="Helical" evidence="1">
    <location>
        <begin position="275"/>
        <end position="293"/>
    </location>
</feature>
<dbReference type="Gramene" id="LPERR01G08770.1">
    <property type="protein sequence ID" value="LPERR01G08770.1"/>
    <property type="gene ID" value="LPERR01G08770"/>
</dbReference>
<keyword evidence="3" id="KW-1185">Reference proteome</keyword>
<dbReference type="HOGENOM" id="CLU_730332_0_0_1"/>
<feature type="transmembrane region" description="Helical" evidence="1">
    <location>
        <begin position="125"/>
        <end position="146"/>
    </location>
</feature>
<evidence type="ECO:0000313" key="2">
    <source>
        <dbReference type="EnsemblPlants" id="LPERR01G08770.1"/>
    </source>
</evidence>
<name>A0A0D9UZ06_9ORYZ</name>
<evidence type="ECO:0000256" key="1">
    <source>
        <dbReference type="SAM" id="Phobius"/>
    </source>
</evidence>
<proteinExistence type="predicted"/>
<dbReference type="Proteomes" id="UP000032180">
    <property type="component" value="Chromosome 1"/>
</dbReference>
<feature type="transmembrane region" description="Helical" evidence="1">
    <location>
        <begin position="246"/>
        <end position="263"/>
    </location>
</feature>
<sequence>MTLRYRTAVDITLAVSLAYATFGAAMAYPAVFPATLGLAFMLGYGLLLFLLPFSGAVWAATKQPLVYALEFLRPPKPIDLTRLSIIACSAVTPVVLSVVVLKVLSQGIAGGDIAFTTYAVWTADVAAVLSLAWCLTHGGTTGVAFTRRRQYEQSAKARKRMEKSKLGSDSPATVEPVDRDAIRNAKIRFAVALSTVFAVSGGIVVGGMSGATLTYAAVFFALPMCLLYFRDNYPHPTDHMPKQLEWCYLSAPMVIVLLSRLVLAARQATALDIRLVAVTGVMLVVDVAAIGFLGQRSTREMAKPRGTRASAAEIVASFVMVGLRYWLYLHVFYIIGNGSLYIISNGSL</sequence>
<feature type="transmembrane region" description="Helical" evidence="1">
    <location>
        <begin position="37"/>
        <end position="59"/>
    </location>
</feature>
<dbReference type="AlphaFoldDB" id="A0A0D9UZ06"/>
<feature type="transmembrane region" description="Helical" evidence="1">
    <location>
        <begin position="213"/>
        <end position="230"/>
    </location>
</feature>
<feature type="transmembrane region" description="Helical" evidence="1">
    <location>
        <begin position="80"/>
        <end position="105"/>
    </location>
</feature>
<keyword evidence="1" id="KW-0812">Transmembrane</keyword>